<dbReference type="SUPFAM" id="SSF50118">
    <property type="entry name" value="Cell growth inhibitor/plasmid maintenance toxic component"/>
    <property type="match status" value="1"/>
</dbReference>
<name>A0A1E3X6S4_9BACT</name>
<dbReference type="PANTHER" id="PTHR33988">
    <property type="entry name" value="ENDORIBONUCLEASE MAZF-RELATED"/>
    <property type="match status" value="1"/>
</dbReference>
<dbReference type="GO" id="GO:0016787">
    <property type="term" value="F:hydrolase activity"/>
    <property type="evidence" value="ECO:0007669"/>
    <property type="project" value="UniProtKB-KW"/>
</dbReference>
<keyword evidence="1" id="KW-0378">Hydrolase</keyword>
<dbReference type="EC" id="3.1.-.-" evidence="1"/>
<protein>
    <submittedName>
        <fullName evidence="1">mRNA interferase MazF</fullName>
        <ecNumber evidence="1">3.1.-.-</ecNumber>
    </submittedName>
</protein>
<dbReference type="Gene3D" id="2.30.30.110">
    <property type="match status" value="1"/>
</dbReference>
<organism evidence="1 2">
    <name type="scientific">Candidatus Scalindua rubra</name>
    <dbReference type="NCBI Taxonomy" id="1872076"/>
    <lineage>
        <taxon>Bacteria</taxon>
        <taxon>Pseudomonadati</taxon>
        <taxon>Planctomycetota</taxon>
        <taxon>Candidatus Brocadiia</taxon>
        <taxon>Candidatus Brocadiales</taxon>
        <taxon>Candidatus Scalinduaceae</taxon>
        <taxon>Candidatus Scalindua</taxon>
    </lineage>
</organism>
<dbReference type="PANTHER" id="PTHR33988:SF2">
    <property type="entry name" value="ENDORIBONUCLEASE MAZF"/>
    <property type="match status" value="1"/>
</dbReference>
<gene>
    <name evidence="1" type="primary">mazF</name>
    <name evidence="1" type="ORF">SCARUB_03567</name>
</gene>
<accession>A0A1E3X6S4</accession>
<dbReference type="GO" id="GO:0016075">
    <property type="term" value="P:rRNA catabolic process"/>
    <property type="evidence" value="ECO:0007669"/>
    <property type="project" value="TreeGrafter"/>
</dbReference>
<dbReference type="Proteomes" id="UP000094056">
    <property type="component" value="Unassembled WGS sequence"/>
</dbReference>
<dbReference type="EMBL" id="MAYW01000127">
    <property type="protein sequence ID" value="ODS31305.1"/>
    <property type="molecule type" value="Genomic_DNA"/>
</dbReference>
<dbReference type="GO" id="GO:0006402">
    <property type="term" value="P:mRNA catabolic process"/>
    <property type="evidence" value="ECO:0007669"/>
    <property type="project" value="TreeGrafter"/>
</dbReference>
<dbReference type="GO" id="GO:0003677">
    <property type="term" value="F:DNA binding"/>
    <property type="evidence" value="ECO:0007669"/>
    <property type="project" value="InterPro"/>
</dbReference>
<dbReference type="GO" id="GO:0004521">
    <property type="term" value="F:RNA endonuclease activity"/>
    <property type="evidence" value="ECO:0007669"/>
    <property type="project" value="TreeGrafter"/>
</dbReference>
<reference evidence="1 2" key="1">
    <citation type="submission" date="2016-07" db="EMBL/GenBank/DDBJ databases">
        <title>Draft genome of Scalindua rubra, obtained from a brine-seawater interface in the Red Sea, sheds light on salt adaptation in anammox bacteria.</title>
        <authorList>
            <person name="Speth D.R."/>
            <person name="Lagkouvardos I."/>
            <person name="Wang Y."/>
            <person name="Qian P.-Y."/>
            <person name="Dutilh B.E."/>
            <person name="Jetten M.S."/>
        </authorList>
    </citation>
    <scope>NUCLEOTIDE SEQUENCE [LARGE SCALE GENOMIC DNA]</scope>
    <source>
        <strain evidence="1">BSI-1</strain>
    </source>
</reference>
<evidence type="ECO:0000313" key="1">
    <source>
        <dbReference type="EMBL" id="ODS31305.1"/>
    </source>
</evidence>
<comment type="caution">
    <text evidence="1">The sequence shown here is derived from an EMBL/GenBank/DDBJ whole genome shotgun (WGS) entry which is preliminary data.</text>
</comment>
<dbReference type="AlphaFoldDB" id="A0A1E3X6S4"/>
<dbReference type="Pfam" id="PF02452">
    <property type="entry name" value="PemK_toxin"/>
    <property type="match status" value="1"/>
</dbReference>
<sequence>MPSKLKDIKNSPALVVSLDIRNKLANDIIVVPLSTTLRPAPTHVSLPEGEGGLSKASMTKCEQVTMIDKSLLIRGPFAGKISNEKMKEIEKAIMIAIGVI</sequence>
<proteinExistence type="predicted"/>
<dbReference type="InterPro" id="IPR003477">
    <property type="entry name" value="PemK-like"/>
</dbReference>
<evidence type="ECO:0000313" key="2">
    <source>
        <dbReference type="Proteomes" id="UP000094056"/>
    </source>
</evidence>
<dbReference type="InterPro" id="IPR011067">
    <property type="entry name" value="Plasmid_toxin/cell-grow_inhib"/>
</dbReference>